<evidence type="ECO:0000313" key="1">
    <source>
        <dbReference type="EMBL" id="ERT65222.1"/>
    </source>
</evidence>
<accession>U7V0L1</accession>
<dbReference type="AlphaFoldDB" id="U7V0L1"/>
<gene>
    <name evidence="1" type="ORF">HMPREF0742_02067</name>
</gene>
<dbReference type="HOGENOM" id="CLU_3221550_0_0_11"/>
<comment type="caution">
    <text evidence="1">The sequence shown here is derived from an EMBL/GenBank/DDBJ whole genome shotgun (WGS) entry which is preliminary data.</text>
</comment>
<organism evidence="1 2">
    <name type="scientific">Rothia aeria F0184</name>
    <dbReference type="NCBI Taxonomy" id="888019"/>
    <lineage>
        <taxon>Bacteria</taxon>
        <taxon>Bacillati</taxon>
        <taxon>Actinomycetota</taxon>
        <taxon>Actinomycetes</taxon>
        <taxon>Micrococcales</taxon>
        <taxon>Micrococcaceae</taxon>
        <taxon>Rothia</taxon>
    </lineage>
</organism>
<reference evidence="1 2" key="1">
    <citation type="submission" date="2013-08" db="EMBL/GenBank/DDBJ databases">
        <authorList>
            <person name="Weinstock G."/>
            <person name="Sodergren E."/>
            <person name="Wylie T."/>
            <person name="Fulton L."/>
            <person name="Fulton R."/>
            <person name="Fronick C."/>
            <person name="O'Laughlin M."/>
            <person name="Godfrey J."/>
            <person name="Miner T."/>
            <person name="Herter B."/>
            <person name="Appelbaum E."/>
            <person name="Cordes M."/>
            <person name="Lek S."/>
            <person name="Wollam A."/>
            <person name="Pepin K.H."/>
            <person name="Palsikar V.B."/>
            <person name="Mitreva M."/>
            <person name="Wilson R.K."/>
        </authorList>
    </citation>
    <scope>NUCLEOTIDE SEQUENCE [LARGE SCALE GENOMIC DNA]</scope>
    <source>
        <strain evidence="1 2">F0184</strain>
    </source>
</reference>
<sequence length="44" mass="5212">MRTANSVDIPIFFLKDCRKIRICGQSLEILSIIFKKYSHYVHNI</sequence>
<dbReference type="EMBL" id="AXZG01000055">
    <property type="protein sequence ID" value="ERT65222.1"/>
    <property type="molecule type" value="Genomic_DNA"/>
</dbReference>
<dbReference type="Proteomes" id="UP000017174">
    <property type="component" value="Unassembled WGS sequence"/>
</dbReference>
<protein>
    <submittedName>
        <fullName evidence="1">Uncharacterized protein</fullName>
    </submittedName>
</protein>
<proteinExistence type="predicted"/>
<evidence type="ECO:0000313" key="2">
    <source>
        <dbReference type="Proteomes" id="UP000017174"/>
    </source>
</evidence>
<name>U7V0L1_9MICC</name>